<dbReference type="PROSITE" id="PS51294">
    <property type="entry name" value="HTH_MYB"/>
    <property type="match status" value="1"/>
</dbReference>
<feature type="domain" description="HTH myb-type" evidence="6">
    <location>
        <begin position="771"/>
        <end position="835"/>
    </location>
</feature>
<dbReference type="Gene3D" id="1.10.10.60">
    <property type="entry name" value="Homeodomain-like"/>
    <property type="match status" value="1"/>
</dbReference>
<evidence type="ECO:0000256" key="3">
    <source>
        <dbReference type="ARBA" id="ARBA00023306"/>
    </source>
</evidence>
<name>A0A1B7TH64_9ASCO</name>
<dbReference type="PANTHER" id="PTHR47807">
    <property type="entry name" value="PROTEIN TBF1"/>
    <property type="match status" value="1"/>
</dbReference>
<keyword evidence="3" id="KW-0131">Cell cycle</keyword>
<evidence type="ECO:0000256" key="1">
    <source>
        <dbReference type="ARBA" id="ARBA00023125"/>
    </source>
</evidence>
<evidence type="ECO:0000259" key="6">
    <source>
        <dbReference type="PROSITE" id="PS51294"/>
    </source>
</evidence>
<keyword evidence="1" id="KW-0238">DNA-binding</keyword>
<dbReference type="OrthoDB" id="3366990at2759"/>
<proteinExistence type="predicted"/>
<keyword evidence="8" id="KW-1185">Reference proteome</keyword>
<evidence type="ECO:0000256" key="2">
    <source>
        <dbReference type="ARBA" id="ARBA00023242"/>
    </source>
</evidence>
<dbReference type="InterPro" id="IPR052833">
    <property type="entry name" value="Telomeric_DNA-bd_trans-reg"/>
</dbReference>
<feature type="domain" description="Myb-like" evidence="5">
    <location>
        <begin position="771"/>
        <end position="831"/>
    </location>
</feature>
<evidence type="ECO:0000313" key="7">
    <source>
        <dbReference type="EMBL" id="OBA28066.1"/>
    </source>
</evidence>
<gene>
    <name evidence="7" type="ORF">HANVADRAFT_61447</name>
</gene>
<feature type="compositionally biased region" description="Basic and acidic residues" evidence="4">
    <location>
        <begin position="25"/>
        <end position="34"/>
    </location>
</feature>
<dbReference type="InterPro" id="IPR009057">
    <property type="entry name" value="Homeodomain-like_sf"/>
</dbReference>
<dbReference type="Proteomes" id="UP000092321">
    <property type="component" value="Unassembled WGS sequence"/>
</dbReference>
<feature type="region of interest" description="Disordered" evidence="4">
    <location>
        <begin position="1"/>
        <end position="39"/>
    </location>
</feature>
<reference evidence="8" key="1">
    <citation type="journal article" date="2016" name="Proc. Natl. Acad. Sci. U.S.A.">
        <title>Comparative genomics of biotechnologically important yeasts.</title>
        <authorList>
            <person name="Riley R."/>
            <person name="Haridas S."/>
            <person name="Wolfe K.H."/>
            <person name="Lopes M.R."/>
            <person name="Hittinger C.T."/>
            <person name="Goeker M."/>
            <person name="Salamov A.A."/>
            <person name="Wisecaver J.H."/>
            <person name="Long T.M."/>
            <person name="Calvey C.H."/>
            <person name="Aerts A.L."/>
            <person name="Barry K.W."/>
            <person name="Choi C."/>
            <person name="Clum A."/>
            <person name="Coughlan A.Y."/>
            <person name="Deshpande S."/>
            <person name="Douglass A.P."/>
            <person name="Hanson S.J."/>
            <person name="Klenk H.-P."/>
            <person name="LaButti K.M."/>
            <person name="Lapidus A."/>
            <person name="Lindquist E.A."/>
            <person name="Lipzen A.M."/>
            <person name="Meier-Kolthoff J.P."/>
            <person name="Ohm R.A."/>
            <person name="Otillar R.P."/>
            <person name="Pangilinan J.L."/>
            <person name="Peng Y."/>
            <person name="Rokas A."/>
            <person name="Rosa C.A."/>
            <person name="Scheuner C."/>
            <person name="Sibirny A.A."/>
            <person name="Slot J.C."/>
            <person name="Stielow J.B."/>
            <person name="Sun H."/>
            <person name="Kurtzman C.P."/>
            <person name="Blackwell M."/>
            <person name="Grigoriev I.V."/>
            <person name="Jeffries T.W."/>
        </authorList>
    </citation>
    <scope>NUCLEOTIDE SEQUENCE [LARGE SCALE GENOMIC DNA]</scope>
    <source>
        <strain evidence="8">NRRL Y-1626</strain>
    </source>
</reference>
<feature type="region of interest" description="Disordered" evidence="4">
    <location>
        <begin position="874"/>
        <end position="904"/>
    </location>
</feature>
<sequence>MEKSPNLNNSKTKYNGEPLRGDSINSERKTESKTDSPFFNNKNNDHDFLADALDSLIPLEELNGISYFIVPNLKILHKMAVLALRIMNLIFNSSQATSEKETLLTLLYGKKEMSGINKTSSNETDVHENFSQLVSLFLKLWFGHFNKKAFNNADPSSTYNINQIKKKDVFLSYSDVFEIFNKYPVYDDLLLLPTPLLYNQFLFFFHNNKLIVEANLEMELRANHINNDVNGNSSNVNGNDNSINNDFFTTINNSSVNNTTAFELFMKNMNLQKDADFSVNFPEFSNNDNTSLLEEELFESESYSAHNYINTVLSIPFKVQYHMFQLLQKINFCMFMLISLRLTPHDLTVVDKFAMEAMNGNIQPIRNSKKFKPNNNLTASQLQLQNLNKCNSNEDYYSGKGTFRFFELDTKKLIESSGLINSATAKLISDRAIISDGDSYQIFMDEYQSRLYNSMYDGNSVRSIKKLMKGHINILVEFKTQVFIYELEKYNLFKFHNFESDLSNNTNEETEILNGVFDIDKVVSVIKYLKKTQDRNVINGTEQTLIDKLKIRKSNIGKKICLNDDFSKLVNIQDLIKHYEWFDFVVLFVQFLQKKFFQMNLPNTHTASSSASRLNPNLSSAINKKNKEVEANSLVNLFNTNQSSASTIFYSNSNTNSVVTTPMEYFSEPSTPQCNTHYSGSANSSVGPPSVRVSYSGTGATTPLYKDFNGQISQQNGYVHSPQNSVSTHLMSPAIFLTTNDTTTPSRQDIIATEKESPLISMANGITANVKRKVSRNLWTKEEENALIQGLKICGPSWSQILELYGTGGSVSEALKNRKDLQLKDKARNWKVWLYSSDIRTIPPYFHKVTGGVERSVTGGYKIKRLMFLNNNNNNNTQQTPCKATAKSESVPATPKAPTPGKRKNYKSISLKLEKFLYKQEDLALAQQIQNKYGTNFIISEDVDIETFNSELIKEIEELKIR</sequence>
<dbReference type="PROSITE" id="PS50090">
    <property type="entry name" value="MYB_LIKE"/>
    <property type="match status" value="1"/>
</dbReference>
<organism evidence="7 8">
    <name type="scientific">Hanseniaspora valbyensis NRRL Y-1626</name>
    <dbReference type="NCBI Taxonomy" id="766949"/>
    <lineage>
        <taxon>Eukaryota</taxon>
        <taxon>Fungi</taxon>
        <taxon>Dikarya</taxon>
        <taxon>Ascomycota</taxon>
        <taxon>Saccharomycotina</taxon>
        <taxon>Saccharomycetes</taxon>
        <taxon>Saccharomycodales</taxon>
        <taxon>Saccharomycodaceae</taxon>
        <taxon>Hanseniaspora</taxon>
    </lineage>
</organism>
<feature type="compositionally biased region" description="Polar residues" evidence="4">
    <location>
        <begin position="1"/>
        <end position="13"/>
    </location>
</feature>
<evidence type="ECO:0000256" key="4">
    <source>
        <dbReference type="SAM" id="MobiDB-lite"/>
    </source>
</evidence>
<dbReference type="InterPro" id="IPR001005">
    <property type="entry name" value="SANT/Myb"/>
</dbReference>
<dbReference type="AlphaFoldDB" id="A0A1B7TH64"/>
<comment type="caution">
    <text evidence="7">The sequence shown here is derived from an EMBL/GenBank/DDBJ whole genome shotgun (WGS) entry which is preliminary data.</text>
</comment>
<keyword evidence="2" id="KW-0539">Nucleus</keyword>
<dbReference type="GO" id="GO:0010833">
    <property type="term" value="P:telomere maintenance via telomere lengthening"/>
    <property type="evidence" value="ECO:0007669"/>
    <property type="project" value="TreeGrafter"/>
</dbReference>
<dbReference type="Pfam" id="PF00249">
    <property type="entry name" value="Myb_DNA-binding"/>
    <property type="match status" value="1"/>
</dbReference>
<evidence type="ECO:0000313" key="8">
    <source>
        <dbReference type="Proteomes" id="UP000092321"/>
    </source>
</evidence>
<protein>
    <submittedName>
        <fullName evidence="7">Uncharacterized protein</fullName>
    </submittedName>
</protein>
<dbReference type="EMBL" id="LXPE01000005">
    <property type="protein sequence ID" value="OBA28066.1"/>
    <property type="molecule type" value="Genomic_DNA"/>
</dbReference>
<dbReference type="FunFam" id="1.10.10.60:FF:000137">
    <property type="entry name" value="MYB DNA binding protein"/>
    <property type="match status" value="1"/>
</dbReference>
<dbReference type="PANTHER" id="PTHR47807:SF1">
    <property type="entry name" value="PROTEIN TBF1"/>
    <property type="match status" value="1"/>
</dbReference>
<feature type="region of interest" description="Disordered" evidence="4">
    <location>
        <begin position="670"/>
        <end position="689"/>
    </location>
</feature>
<dbReference type="SUPFAM" id="SSF46689">
    <property type="entry name" value="Homeodomain-like"/>
    <property type="match status" value="1"/>
</dbReference>
<dbReference type="CDD" id="cd11660">
    <property type="entry name" value="SANT_TRF"/>
    <property type="match status" value="1"/>
</dbReference>
<dbReference type="GO" id="GO:0003691">
    <property type="term" value="F:double-stranded telomeric DNA binding"/>
    <property type="evidence" value="ECO:0007669"/>
    <property type="project" value="TreeGrafter"/>
</dbReference>
<dbReference type="SMART" id="SM00717">
    <property type="entry name" value="SANT"/>
    <property type="match status" value="1"/>
</dbReference>
<accession>A0A1B7TH64</accession>
<dbReference type="InterPro" id="IPR017930">
    <property type="entry name" value="Myb_dom"/>
</dbReference>
<evidence type="ECO:0000259" key="5">
    <source>
        <dbReference type="PROSITE" id="PS50090"/>
    </source>
</evidence>